<organism evidence="1 2">
    <name type="scientific">Winogradskyella alexanderae</name>
    <dbReference type="NCBI Taxonomy" id="2877123"/>
    <lineage>
        <taxon>Bacteria</taxon>
        <taxon>Pseudomonadati</taxon>
        <taxon>Bacteroidota</taxon>
        <taxon>Flavobacteriia</taxon>
        <taxon>Flavobacteriales</taxon>
        <taxon>Flavobacteriaceae</taxon>
        <taxon>Winogradskyella</taxon>
    </lineage>
</organism>
<dbReference type="RefSeq" id="WP_224530419.1">
    <property type="nucleotide sequence ID" value="NZ_JAIUJR010000009.1"/>
</dbReference>
<proteinExistence type="predicted"/>
<keyword evidence="2" id="KW-1185">Reference proteome</keyword>
<reference evidence="2" key="1">
    <citation type="submission" date="2023-07" db="EMBL/GenBank/DDBJ databases">
        <authorList>
            <person name="Yue Y."/>
        </authorList>
    </citation>
    <scope>NUCLEOTIDE SEQUENCE [LARGE SCALE GENOMIC DNA]</scope>
    <source>
        <strain evidence="2">D23</strain>
    </source>
</reference>
<comment type="caution">
    <text evidence="1">The sequence shown here is derived from an EMBL/GenBank/DDBJ whole genome shotgun (WGS) entry which is preliminary data.</text>
</comment>
<dbReference type="Proteomes" id="UP001198901">
    <property type="component" value="Unassembled WGS sequence"/>
</dbReference>
<accession>A0ABS7XTU8</accession>
<evidence type="ECO:0000313" key="2">
    <source>
        <dbReference type="Proteomes" id="UP001198901"/>
    </source>
</evidence>
<name>A0ABS7XTU8_9FLAO</name>
<dbReference type="EMBL" id="JAIUJR010000009">
    <property type="protein sequence ID" value="MCA0133452.1"/>
    <property type="molecule type" value="Genomic_DNA"/>
</dbReference>
<sequence>MSFITATHVIINAQMAICSIKILPFIYDNASNPDSPKIVSAAKAFGFNVDFFDSLFLMFLMEALVSNLDMFSDY</sequence>
<protein>
    <submittedName>
        <fullName evidence="1">Uncharacterized protein</fullName>
    </submittedName>
</protein>
<evidence type="ECO:0000313" key="1">
    <source>
        <dbReference type="EMBL" id="MCA0133452.1"/>
    </source>
</evidence>
<gene>
    <name evidence="1" type="ORF">LBU54_12725</name>
</gene>